<evidence type="ECO:0000313" key="3">
    <source>
        <dbReference type="Proteomes" id="UP000752696"/>
    </source>
</evidence>
<keyword evidence="1" id="KW-1133">Transmembrane helix</keyword>
<proteinExistence type="predicted"/>
<keyword evidence="3" id="KW-1185">Reference proteome</keyword>
<sequence length="55" mass="5950">MGGKSEKDVVLFLVVIILVCSSVAFLLAIVHVPADTLLSSAINRLLNLGRSRDRE</sequence>
<keyword evidence="1" id="KW-0472">Membrane</keyword>
<dbReference type="AlphaFoldDB" id="A0A6V7HGG6"/>
<evidence type="ECO:0000256" key="1">
    <source>
        <dbReference type="SAM" id="Phobius"/>
    </source>
</evidence>
<comment type="caution">
    <text evidence="2">The sequence shown here is derived from an EMBL/GenBank/DDBJ whole genome shotgun (WGS) entry which is preliminary data.</text>
</comment>
<dbReference type="EMBL" id="CAJDYZ010010808">
    <property type="protein sequence ID" value="CAD1478499.1"/>
    <property type="molecule type" value="Genomic_DNA"/>
</dbReference>
<evidence type="ECO:0000313" key="2">
    <source>
        <dbReference type="EMBL" id="CAD1478499.1"/>
    </source>
</evidence>
<feature type="non-terminal residue" evidence="2">
    <location>
        <position position="55"/>
    </location>
</feature>
<reference evidence="2" key="1">
    <citation type="submission" date="2020-07" db="EMBL/GenBank/DDBJ databases">
        <authorList>
            <person name="Nazaruddin N."/>
        </authorList>
    </citation>
    <scope>NUCLEOTIDE SEQUENCE</scope>
</reference>
<dbReference type="Proteomes" id="UP000752696">
    <property type="component" value="Unassembled WGS sequence"/>
</dbReference>
<keyword evidence="1" id="KW-0812">Transmembrane</keyword>
<accession>A0A6V7HGG6</accession>
<name>A0A6V7HGG6_9HYME</name>
<organism evidence="2 3">
    <name type="scientific">Heterotrigona itama</name>
    <dbReference type="NCBI Taxonomy" id="395501"/>
    <lineage>
        <taxon>Eukaryota</taxon>
        <taxon>Metazoa</taxon>
        <taxon>Ecdysozoa</taxon>
        <taxon>Arthropoda</taxon>
        <taxon>Hexapoda</taxon>
        <taxon>Insecta</taxon>
        <taxon>Pterygota</taxon>
        <taxon>Neoptera</taxon>
        <taxon>Endopterygota</taxon>
        <taxon>Hymenoptera</taxon>
        <taxon>Apocrita</taxon>
        <taxon>Aculeata</taxon>
        <taxon>Apoidea</taxon>
        <taxon>Anthophila</taxon>
        <taxon>Apidae</taxon>
        <taxon>Heterotrigona</taxon>
    </lineage>
</organism>
<gene>
    <name evidence="2" type="ORF">MHI_LOCUS801060</name>
</gene>
<feature type="transmembrane region" description="Helical" evidence="1">
    <location>
        <begin position="9"/>
        <end position="30"/>
    </location>
</feature>
<protein>
    <submittedName>
        <fullName evidence="2">Uncharacterized protein</fullName>
    </submittedName>
</protein>